<proteinExistence type="predicted"/>
<gene>
    <name evidence="2" type="ORF">RJT34_09001</name>
</gene>
<dbReference type="EMBL" id="JAYKXN010000002">
    <property type="protein sequence ID" value="KAK7311098.1"/>
    <property type="molecule type" value="Genomic_DNA"/>
</dbReference>
<feature type="compositionally biased region" description="Low complexity" evidence="1">
    <location>
        <begin position="9"/>
        <end position="29"/>
    </location>
</feature>
<accession>A0AAN9K7A6</accession>
<evidence type="ECO:0000313" key="3">
    <source>
        <dbReference type="Proteomes" id="UP001359559"/>
    </source>
</evidence>
<name>A0AAN9K7A6_CLITE</name>
<sequence>MNPQDEEIPLSNHSLISSSPSSSPFPDIPVASETIVMLSPPPTQDQDTAPQDVFITPPEDSLPPSSDDICDYSDAQMTHEIHVAEPSHAAPRENPTCKLDEIRDNKKPKLSEQDLGLGSLEEWFGAQLQKKLQEGKVVSDDCCRDILMDKDLGSVECSGTKEKSDEEPPEVSVLPSPIQPSPFDVMKVLAENLTSDVEENLDDLSLLEVAQLRGITFPRPRWWPDEDDDDFNLK</sequence>
<feature type="region of interest" description="Disordered" evidence="1">
    <location>
        <begin position="1"/>
        <end position="68"/>
    </location>
</feature>
<dbReference type="AlphaFoldDB" id="A0AAN9K7A6"/>
<organism evidence="2 3">
    <name type="scientific">Clitoria ternatea</name>
    <name type="common">Butterfly pea</name>
    <dbReference type="NCBI Taxonomy" id="43366"/>
    <lineage>
        <taxon>Eukaryota</taxon>
        <taxon>Viridiplantae</taxon>
        <taxon>Streptophyta</taxon>
        <taxon>Embryophyta</taxon>
        <taxon>Tracheophyta</taxon>
        <taxon>Spermatophyta</taxon>
        <taxon>Magnoliopsida</taxon>
        <taxon>eudicotyledons</taxon>
        <taxon>Gunneridae</taxon>
        <taxon>Pentapetalae</taxon>
        <taxon>rosids</taxon>
        <taxon>fabids</taxon>
        <taxon>Fabales</taxon>
        <taxon>Fabaceae</taxon>
        <taxon>Papilionoideae</taxon>
        <taxon>50 kb inversion clade</taxon>
        <taxon>NPAAA clade</taxon>
        <taxon>indigoferoid/millettioid clade</taxon>
        <taxon>Phaseoleae</taxon>
        <taxon>Clitoria</taxon>
    </lineage>
</organism>
<feature type="region of interest" description="Disordered" evidence="1">
    <location>
        <begin position="156"/>
        <end position="178"/>
    </location>
</feature>
<feature type="region of interest" description="Disordered" evidence="1">
    <location>
        <begin position="83"/>
        <end position="105"/>
    </location>
</feature>
<dbReference type="PANTHER" id="PTHR38221:SF1">
    <property type="entry name" value="OVULE PROTEIN"/>
    <property type="match status" value="1"/>
</dbReference>
<protein>
    <submittedName>
        <fullName evidence="2">Uncharacterized protein</fullName>
    </submittedName>
</protein>
<keyword evidence="3" id="KW-1185">Reference proteome</keyword>
<evidence type="ECO:0000313" key="2">
    <source>
        <dbReference type="EMBL" id="KAK7311098.1"/>
    </source>
</evidence>
<evidence type="ECO:0000256" key="1">
    <source>
        <dbReference type="SAM" id="MobiDB-lite"/>
    </source>
</evidence>
<dbReference type="PANTHER" id="PTHR38221">
    <property type="entry name" value="BNAA04G14260D PROTEIN"/>
    <property type="match status" value="1"/>
</dbReference>
<dbReference type="Proteomes" id="UP001359559">
    <property type="component" value="Unassembled WGS sequence"/>
</dbReference>
<comment type="caution">
    <text evidence="2">The sequence shown here is derived from an EMBL/GenBank/DDBJ whole genome shotgun (WGS) entry which is preliminary data.</text>
</comment>
<feature type="compositionally biased region" description="Basic and acidic residues" evidence="1">
    <location>
        <begin position="156"/>
        <end position="166"/>
    </location>
</feature>
<reference evidence="2 3" key="1">
    <citation type="submission" date="2024-01" db="EMBL/GenBank/DDBJ databases">
        <title>The genomes of 5 underutilized Papilionoideae crops provide insights into root nodulation and disease resistance.</title>
        <authorList>
            <person name="Yuan L."/>
        </authorList>
    </citation>
    <scope>NUCLEOTIDE SEQUENCE [LARGE SCALE GENOMIC DNA]</scope>
    <source>
        <strain evidence="2">LY-2023</strain>
        <tissue evidence="2">Leaf</tissue>
    </source>
</reference>
<feature type="compositionally biased region" description="Low complexity" evidence="1">
    <location>
        <begin position="44"/>
        <end position="67"/>
    </location>
</feature>